<name>A0A5C6EIL0_9BACT</name>
<dbReference type="Pfam" id="PF07635">
    <property type="entry name" value="PSCyt1"/>
    <property type="match status" value="1"/>
</dbReference>
<dbReference type="Pfam" id="PF07626">
    <property type="entry name" value="PSD3"/>
    <property type="match status" value="1"/>
</dbReference>
<evidence type="ECO:0000259" key="8">
    <source>
        <dbReference type="Pfam" id="PF07637"/>
    </source>
</evidence>
<accession>A0A5C6EIL0</accession>
<keyword evidence="10" id="KW-1185">Reference proteome</keyword>
<evidence type="ECO:0000259" key="3">
    <source>
        <dbReference type="Pfam" id="PF07624"/>
    </source>
</evidence>
<evidence type="ECO:0000313" key="9">
    <source>
        <dbReference type="EMBL" id="TWU47099.1"/>
    </source>
</evidence>
<feature type="chain" id="PRO_5023006699" description="Planctomycete cytochrome C" evidence="2">
    <location>
        <begin position="24"/>
        <end position="824"/>
    </location>
</feature>
<evidence type="ECO:0000256" key="2">
    <source>
        <dbReference type="SAM" id="SignalP"/>
    </source>
</evidence>
<gene>
    <name evidence="9" type="ORF">Poly59_60730</name>
</gene>
<evidence type="ECO:0000259" key="4">
    <source>
        <dbReference type="Pfam" id="PF07626"/>
    </source>
</evidence>
<dbReference type="InterPro" id="IPR011478">
    <property type="entry name" value="DUF1585"/>
</dbReference>
<evidence type="ECO:0000256" key="1">
    <source>
        <dbReference type="SAM" id="MobiDB-lite"/>
    </source>
</evidence>
<feature type="domain" description="DUF1592" evidence="6">
    <location>
        <begin position="495"/>
        <end position="623"/>
    </location>
</feature>
<feature type="region of interest" description="Disordered" evidence="1">
    <location>
        <begin position="675"/>
        <end position="695"/>
    </location>
</feature>
<feature type="domain" description="DUF1595" evidence="8">
    <location>
        <begin position="426"/>
        <end position="484"/>
    </location>
</feature>
<comment type="caution">
    <text evidence="9">The sequence shown here is derived from an EMBL/GenBank/DDBJ whole genome shotgun (WGS) entry which is preliminary data.</text>
</comment>
<dbReference type="InterPro" id="IPR013039">
    <property type="entry name" value="DUF1588"/>
</dbReference>
<evidence type="ECO:0000313" key="10">
    <source>
        <dbReference type="Proteomes" id="UP000317977"/>
    </source>
</evidence>
<dbReference type="Proteomes" id="UP000317977">
    <property type="component" value="Unassembled WGS sequence"/>
</dbReference>
<feature type="signal peptide" evidence="2">
    <location>
        <begin position="1"/>
        <end position="23"/>
    </location>
</feature>
<evidence type="ECO:0000259" key="7">
    <source>
        <dbReference type="Pfam" id="PF07635"/>
    </source>
</evidence>
<evidence type="ECO:0000259" key="6">
    <source>
        <dbReference type="Pfam" id="PF07631"/>
    </source>
</evidence>
<dbReference type="InterPro" id="IPR013042">
    <property type="entry name" value="DUF1592"/>
</dbReference>
<dbReference type="InterPro" id="IPR011429">
    <property type="entry name" value="Cyt_c_Planctomycete-type"/>
</dbReference>
<feature type="domain" description="Cytochrome C Planctomycete-type" evidence="7">
    <location>
        <begin position="42"/>
        <end position="89"/>
    </location>
</feature>
<protein>
    <recommendedName>
        <fullName evidence="11">Planctomycete cytochrome C</fullName>
    </recommendedName>
</protein>
<organism evidence="9 10">
    <name type="scientific">Rubripirellula reticaptiva</name>
    <dbReference type="NCBI Taxonomy" id="2528013"/>
    <lineage>
        <taxon>Bacteria</taxon>
        <taxon>Pseudomonadati</taxon>
        <taxon>Planctomycetota</taxon>
        <taxon>Planctomycetia</taxon>
        <taxon>Pirellulales</taxon>
        <taxon>Pirellulaceae</taxon>
        <taxon>Rubripirellula</taxon>
    </lineage>
</organism>
<dbReference type="AlphaFoldDB" id="A0A5C6EIL0"/>
<dbReference type="InterPro" id="IPR013036">
    <property type="entry name" value="DUF1587"/>
</dbReference>
<dbReference type="OrthoDB" id="175242at2"/>
<feature type="domain" description="DUF1585" evidence="3">
    <location>
        <begin position="752"/>
        <end position="821"/>
    </location>
</feature>
<feature type="domain" description="DUF1588" evidence="5">
    <location>
        <begin position="641"/>
        <end position="737"/>
    </location>
</feature>
<keyword evidence="2" id="KW-0732">Signal</keyword>
<dbReference type="RefSeq" id="WP_146537488.1">
    <property type="nucleotide sequence ID" value="NZ_SJPX01000006.1"/>
</dbReference>
<sequence length="824" mass="93005" precursor="true">MMWRLKCVMAGLTLGLVGTNASADSTPNSISSIVDPFIQNYCIECHSDDEPKGDRSFEELANDISNDNTLVDFQDILDQLNLSEMPPPESDQPSDQDRMQVIETLTTAISKYHASHQEHRAHSILRRLNAREYRNSVRDLLAIDVTMFDPTERFPRDQTVDHLDNIGDTLVTSSHLLSRYLDAADAVINRAIYPIEKPAKKTWSFRENFRQQPEIDNVHRRFNGFKHMTLYDVVGADKPEGAYGPILALADGVPFDGVYEIRFQAEALNRDHPYDDDLIGTDRGQPFRLGIVPGNRDDGELHMPQPNEPLLAEIELADQPSWYSVRVPLDRGYTPRFTFQNGLMDARNLWTKLVKTYPDQFEKGISGIVEYRNQAITRGKLPQIRIYEIEITGPLIDQWPTKSQHAVLGDDFETLARGESISKDQIRSRVESFASRAYRRPATDDEINQIVDVIDSRIAAGESAIDAIADGCKMVLCSPNFLYLENRTIDDAQHLSQHALANRLSYFLWSSTPDQTLRNLADTGRLDNDQVLRRQVNRMLADPKSEAMLHGFLDAWLALSDLGSAPPDRGDFRDFYRHDLGTAMRTETELFFRNQLDKNLPIDNFIDSDFTFVNTALANLYGVDAPLEPGFHRVQLSDRRRGGLLGQASVLTVSANGIDTSPVVRGVWMLENFLGTPPSPPPPDVQPLDPDTRGATSIRDQLSKHRDIATCFDCHRKIDPLGFALENYDPIGRWRDSYSKRTKIDASGELPDGKSFRDVRELKTILISRKAQFSRALTTKMLAYATGRLEVLSDRPAIEKIASSANGTRDLVIEVVLSEPFRTK</sequence>
<evidence type="ECO:0000259" key="5">
    <source>
        <dbReference type="Pfam" id="PF07627"/>
    </source>
</evidence>
<feature type="domain" description="DUF1587" evidence="4">
    <location>
        <begin position="126"/>
        <end position="192"/>
    </location>
</feature>
<evidence type="ECO:0008006" key="11">
    <source>
        <dbReference type="Google" id="ProtNLM"/>
    </source>
</evidence>
<dbReference type="Pfam" id="PF07631">
    <property type="entry name" value="PSD4"/>
    <property type="match status" value="1"/>
</dbReference>
<dbReference type="Pfam" id="PF07637">
    <property type="entry name" value="PSD5"/>
    <property type="match status" value="1"/>
</dbReference>
<dbReference type="InterPro" id="IPR013043">
    <property type="entry name" value="DUF1595"/>
</dbReference>
<reference evidence="9 10" key="1">
    <citation type="submission" date="2019-02" db="EMBL/GenBank/DDBJ databases">
        <title>Deep-cultivation of Planctomycetes and their phenomic and genomic characterization uncovers novel biology.</title>
        <authorList>
            <person name="Wiegand S."/>
            <person name="Jogler M."/>
            <person name="Boedeker C."/>
            <person name="Pinto D."/>
            <person name="Vollmers J."/>
            <person name="Rivas-Marin E."/>
            <person name="Kohn T."/>
            <person name="Peeters S.H."/>
            <person name="Heuer A."/>
            <person name="Rast P."/>
            <person name="Oberbeckmann S."/>
            <person name="Bunk B."/>
            <person name="Jeske O."/>
            <person name="Meyerdierks A."/>
            <person name="Storesund J.E."/>
            <person name="Kallscheuer N."/>
            <person name="Luecker S."/>
            <person name="Lage O.M."/>
            <person name="Pohl T."/>
            <person name="Merkel B.J."/>
            <person name="Hornburger P."/>
            <person name="Mueller R.-W."/>
            <person name="Bruemmer F."/>
            <person name="Labrenz M."/>
            <person name="Spormann A.M."/>
            <person name="Op Den Camp H."/>
            <person name="Overmann J."/>
            <person name="Amann R."/>
            <person name="Jetten M.S.M."/>
            <person name="Mascher T."/>
            <person name="Medema M.H."/>
            <person name="Devos D.P."/>
            <person name="Kaster A.-K."/>
            <person name="Ovreas L."/>
            <person name="Rohde M."/>
            <person name="Galperin M.Y."/>
            <person name="Jogler C."/>
        </authorList>
    </citation>
    <scope>NUCLEOTIDE SEQUENCE [LARGE SCALE GENOMIC DNA]</scope>
    <source>
        <strain evidence="9 10">Poly59</strain>
    </source>
</reference>
<dbReference type="EMBL" id="SJPX01000006">
    <property type="protein sequence ID" value="TWU47099.1"/>
    <property type="molecule type" value="Genomic_DNA"/>
</dbReference>
<dbReference type="Pfam" id="PF07624">
    <property type="entry name" value="PSD2"/>
    <property type="match status" value="1"/>
</dbReference>
<dbReference type="Pfam" id="PF07627">
    <property type="entry name" value="PSCyt3"/>
    <property type="match status" value="1"/>
</dbReference>
<proteinExistence type="predicted"/>